<dbReference type="GO" id="GO:0004523">
    <property type="term" value="F:RNA-DNA hybrid ribonuclease activity"/>
    <property type="evidence" value="ECO:0007669"/>
    <property type="project" value="InterPro"/>
</dbReference>
<reference evidence="3" key="1">
    <citation type="submission" date="2015-12" db="EMBL/GenBank/DDBJ databases">
        <authorList>
            <person name="Lauer A."/>
            <person name="Humrighouse B."/>
            <person name="Loparev V."/>
            <person name="Shewmaker P.L."/>
            <person name="Whitney A.M."/>
            <person name="McLaughlin R.W."/>
        </authorList>
    </citation>
    <scope>NUCLEOTIDE SEQUENCE [LARGE SCALE GENOMIC DNA]</scope>
    <source>
        <strain evidence="3">LMG 26678</strain>
    </source>
</reference>
<dbReference type="SUPFAM" id="SSF53098">
    <property type="entry name" value="Ribonuclease H-like"/>
    <property type="match status" value="1"/>
</dbReference>
<dbReference type="InterPro" id="IPR036397">
    <property type="entry name" value="RNaseH_sf"/>
</dbReference>
<dbReference type="PANTHER" id="PTHR47723">
    <property type="entry name" value="OS05G0353850 PROTEIN"/>
    <property type="match status" value="1"/>
</dbReference>
<sequence length="131" mass="14762">MLRLYVDAATKGNPGPSGGGIVIVGENLHEQLHVSLGECSNHEAEFKVFIQALQFVIEKKLNNQTVLIHSDSKIVVQTIEKQHAKNPLFQPYLKSFQQLENRFPLLLVKWLPESQNKGADTLAKQALQKYQ</sequence>
<feature type="domain" description="RNase H type-1" evidence="1">
    <location>
        <begin position="1"/>
        <end position="128"/>
    </location>
</feature>
<evidence type="ECO:0000313" key="3">
    <source>
        <dbReference type="Proteomes" id="UP000067523"/>
    </source>
</evidence>
<dbReference type="GO" id="GO:0003676">
    <property type="term" value="F:nucleic acid binding"/>
    <property type="evidence" value="ECO:0007669"/>
    <property type="project" value="InterPro"/>
</dbReference>
<dbReference type="KEGG" id="erx:ATZ35_12625"/>
<dbReference type="EMBL" id="CP013655">
    <property type="protein sequence ID" value="ALS37957.1"/>
    <property type="molecule type" value="Genomic_DNA"/>
</dbReference>
<name>A0A0U2LXN8_9ENTE</name>
<dbReference type="Gene3D" id="3.30.420.10">
    <property type="entry name" value="Ribonuclease H-like superfamily/Ribonuclease H"/>
    <property type="match status" value="1"/>
</dbReference>
<dbReference type="InterPro" id="IPR012337">
    <property type="entry name" value="RNaseH-like_sf"/>
</dbReference>
<dbReference type="CDD" id="cd09279">
    <property type="entry name" value="RNase_HI_like"/>
    <property type="match status" value="1"/>
</dbReference>
<evidence type="ECO:0000313" key="2">
    <source>
        <dbReference type="EMBL" id="ALS37957.1"/>
    </source>
</evidence>
<keyword evidence="3" id="KW-1185">Reference proteome</keyword>
<evidence type="ECO:0000259" key="1">
    <source>
        <dbReference type="PROSITE" id="PS50879"/>
    </source>
</evidence>
<dbReference type="PANTHER" id="PTHR47723:SF19">
    <property type="entry name" value="POLYNUCLEOTIDYL TRANSFERASE, RIBONUCLEASE H-LIKE SUPERFAMILY PROTEIN"/>
    <property type="match status" value="1"/>
</dbReference>
<proteinExistence type="predicted"/>
<dbReference type="RefSeq" id="WP_208927564.1">
    <property type="nucleotide sequence ID" value="NZ_CP013655.1"/>
</dbReference>
<dbReference type="STRING" id="118060.ATZ35_12625"/>
<dbReference type="PROSITE" id="PS50879">
    <property type="entry name" value="RNASE_H_1"/>
    <property type="match status" value="1"/>
</dbReference>
<protein>
    <submittedName>
        <fullName evidence="2">Ribonuclease HI</fullName>
    </submittedName>
</protein>
<accession>A0A0U2LXN8</accession>
<gene>
    <name evidence="2" type="ORF">ATZ35_12625</name>
</gene>
<dbReference type="InterPro" id="IPR002156">
    <property type="entry name" value="RNaseH_domain"/>
</dbReference>
<organism evidence="2 3">
    <name type="scientific">Enterococcus rotai</name>
    <dbReference type="NCBI Taxonomy" id="118060"/>
    <lineage>
        <taxon>Bacteria</taxon>
        <taxon>Bacillati</taxon>
        <taxon>Bacillota</taxon>
        <taxon>Bacilli</taxon>
        <taxon>Lactobacillales</taxon>
        <taxon>Enterococcaceae</taxon>
        <taxon>Enterococcus</taxon>
    </lineage>
</organism>
<dbReference type="InterPro" id="IPR053151">
    <property type="entry name" value="RNase_H-like"/>
</dbReference>
<dbReference type="AlphaFoldDB" id="A0A0U2LXN8"/>
<dbReference type="Pfam" id="PF13456">
    <property type="entry name" value="RVT_3"/>
    <property type="match status" value="1"/>
</dbReference>
<dbReference type="Proteomes" id="UP000067523">
    <property type="component" value="Chromosome"/>
</dbReference>